<accession>A0A8S5UMZ3</accession>
<evidence type="ECO:0000313" key="1">
    <source>
        <dbReference type="EMBL" id="DAF95750.1"/>
    </source>
</evidence>
<proteinExistence type="predicted"/>
<dbReference type="EMBL" id="BK016109">
    <property type="protein sequence ID" value="DAF95750.1"/>
    <property type="molecule type" value="Genomic_DNA"/>
</dbReference>
<organism evidence="1">
    <name type="scientific">Myoviridae sp. ctCo31</name>
    <dbReference type="NCBI Taxonomy" id="2825053"/>
    <lineage>
        <taxon>Viruses</taxon>
        <taxon>Duplodnaviria</taxon>
        <taxon>Heunggongvirae</taxon>
        <taxon>Uroviricota</taxon>
        <taxon>Caudoviricetes</taxon>
    </lineage>
</organism>
<reference evidence="1" key="1">
    <citation type="journal article" date="2021" name="Proc. Natl. Acad. Sci. U.S.A.">
        <title>A Catalog of Tens of Thousands of Viruses from Human Metagenomes Reveals Hidden Associations with Chronic Diseases.</title>
        <authorList>
            <person name="Tisza M.J."/>
            <person name="Buck C.B."/>
        </authorList>
    </citation>
    <scope>NUCLEOTIDE SEQUENCE</scope>
    <source>
        <strain evidence="1">CtCo31</strain>
    </source>
</reference>
<name>A0A8S5UMZ3_9CAUD</name>
<protein>
    <submittedName>
        <fullName evidence="1">Uncharacterized protein</fullName>
    </submittedName>
</protein>
<sequence length="89" mass="10150">MAKQQKIYKIKTVNFRNGSERISEGTLEELIEGSRYTLECGKSYEHEKGNKKINLNPKSIKAYITALNNARNNSAANGWSNYHSELVEE</sequence>